<proteinExistence type="predicted"/>
<dbReference type="Gene3D" id="3.40.50.2300">
    <property type="match status" value="1"/>
</dbReference>
<dbReference type="SMART" id="SM00448">
    <property type="entry name" value="REC"/>
    <property type="match status" value="1"/>
</dbReference>
<dbReference type="Gene3D" id="1.25.40.10">
    <property type="entry name" value="Tetratricopeptide repeat domain"/>
    <property type="match status" value="1"/>
</dbReference>
<dbReference type="InterPro" id="IPR001789">
    <property type="entry name" value="Sig_transdc_resp-reg_receiver"/>
</dbReference>
<dbReference type="RefSeq" id="WP_006712187.1">
    <property type="nucleotide sequence ID" value="NZ_AFWF01000142.1"/>
</dbReference>
<dbReference type="EMBL" id="AFWF01000142">
    <property type="protein sequence ID" value="EGU39937.1"/>
    <property type="molecule type" value="Genomic_DNA"/>
</dbReference>
<gene>
    <name evidence="3" type="ORF">VII00023_19039</name>
</gene>
<dbReference type="InterPro" id="IPR011006">
    <property type="entry name" value="CheY-like_superfamily"/>
</dbReference>
<comment type="caution">
    <text evidence="3">The sequence shown here is derived from an EMBL/GenBank/DDBJ whole genome shotgun (WGS) entry which is preliminary data.</text>
</comment>
<dbReference type="InterPro" id="IPR052048">
    <property type="entry name" value="ST_Response_Regulator"/>
</dbReference>
<evidence type="ECO:0000313" key="3">
    <source>
        <dbReference type="EMBL" id="EGU39937.1"/>
    </source>
</evidence>
<organism evidence="3 4">
    <name type="scientific">Vibrio ichthyoenteri ATCC 700023</name>
    <dbReference type="NCBI Taxonomy" id="870968"/>
    <lineage>
        <taxon>Bacteria</taxon>
        <taxon>Pseudomonadati</taxon>
        <taxon>Pseudomonadota</taxon>
        <taxon>Gammaproteobacteria</taxon>
        <taxon>Vibrionales</taxon>
        <taxon>Vibrionaceae</taxon>
        <taxon>Vibrio</taxon>
    </lineage>
</organism>
<dbReference type="Proteomes" id="UP000004605">
    <property type="component" value="Unassembled WGS sequence"/>
</dbReference>
<feature type="domain" description="Response regulatory" evidence="2">
    <location>
        <begin position="5"/>
        <end position="126"/>
    </location>
</feature>
<name>F9S275_9VIBR</name>
<keyword evidence="1" id="KW-0597">Phosphoprotein</keyword>
<keyword evidence="4" id="KW-1185">Reference proteome</keyword>
<protein>
    <submittedName>
        <fullName evidence="3">Response regulator receiver protein</fullName>
    </submittedName>
</protein>
<dbReference type="AlphaFoldDB" id="F9S275"/>
<reference evidence="3 4" key="1">
    <citation type="journal article" date="2012" name="Int. J. Syst. Evol. Microbiol.">
        <title>Vibrio caribbeanicus sp. nov., isolated from the marine sponge Scleritoderma cyanea.</title>
        <authorList>
            <person name="Hoffmann M."/>
            <person name="Monday S.R."/>
            <person name="Allard M.W."/>
            <person name="Strain E.A."/>
            <person name="Whittaker P."/>
            <person name="Naum M."/>
            <person name="McCarthy P.J."/>
            <person name="Lopez J.V."/>
            <person name="Fischer M."/>
            <person name="Brown E.W."/>
        </authorList>
    </citation>
    <scope>NUCLEOTIDE SEQUENCE [LARGE SCALE GENOMIC DNA]</scope>
    <source>
        <strain evidence="3 4">ATCC 700023</strain>
    </source>
</reference>
<evidence type="ECO:0000259" key="2">
    <source>
        <dbReference type="PROSITE" id="PS50110"/>
    </source>
</evidence>
<feature type="modified residue" description="4-aspartylphosphate" evidence="1">
    <location>
        <position position="57"/>
    </location>
</feature>
<dbReference type="SUPFAM" id="SSF52172">
    <property type="entry name" value="CheY-like"/>
    <property type="match status" value="1"/>
</dbReference>
<dbReference type="Pfam" id="PF00072">
    <property type="entry name" value="Response_reg"/>
    <property type="match status" value="1"/>
</dbReference>
<dbReference type="PROSITE" id="PS50110">
    <property type="entry name" value="RESPONSE_REGULATORY"/>
    <property type="match status" value="1"/>
</dbReference>
<accession>F9S275</accession>
<sequence length="436" mass="50263">MLDKKVLIADDSIIVISSVKNMLIKIGFNERNILSAKSVRVALSLVKSHSIDVVISDYNFGAGLNGKQFYEEIIHYDLIKSKCVFIVITGDSSKKAVRMLTELKPDDYILKPFNAESLKHRLFRSIKKKDALHELFALQKKEMYEKGLDYCENLSQFHPEYKFLIEKFKGEFLTKLSLHDKAKKVYQSVLETKDVLWAKIGYANSLANLGDMIEADKLLDKVLELDPYNIDANISKGNLNLLKSDIPLAIKHYDFVNSLTFGNSERELVLVNLCLAQRDYAEAINRYDNYLTINKDTYRDNVFSRLNKIRTLLYACSNSKENKSNYTNLAKHIVQDVLTHYKDEISSEIQEEINLIIAHIALESKQYGITLKYLKQILSNNKLKHFYSLYQLNWLFDLLCCESEFSLTLINLTKALQHHNNNSILSSKMAMVEQLI</sequence>
<dbReference type="InterPro" id="IPR011990">
    <property type="entry name" value="TPR-like_helical_dom_sf"/>
</dbReference>
<dbReference type="GO" id="GO:0000160">
    <property type="term" value="P:phosphorelay signal transduction system"/>
    <property type="evidence" value="ECO:0007669"/>
    <property type="project" value="InterPro"/>
</dbReference>
<dbReference type="PANTHER" id="PTHR43228:SF1">
    <property type="entry name" value="TWO-COMPONENT RESPONSE REGULATOR ARR22"/>
    <property type="match status" value="1"/>
</dbReference>
<dbReference type="OrthoDB" id="7298659at2"/>
<evidence type="ECO:0000256" key="1">
    <source>
        <dbReference type="PROSITE-ProRule" id="PRU00169"/>
    </source>
</evidence>
<dbReference type="SUPFAM" id="SSF48452">
    <property type="entry name" value="TPR-like"/>
    <property type="match status" value="1"/>
</dbReference>
<feature type="non-terminal residue" evidence="3">
    <location>
        <position position="436"/>
    </location>
</feature>
<evidence type="ECO:0000313" key="4">
    <source>
        <dbReference type="Proteomes" id="UP000004605"/>
    </source>
</evidence>
<dbReference type="PANTHER" id="PTHR43228">
    <property type="entry name" value="TWO-COMPONENT RESPONSE REGULATOR"/>
    <property type="match status" value="1"/>
</dbReference>